<gene>
    <name evidence="7" type="ORF">SAMN05444410_11181</name>
</gene>
<dbReference type="RefSeq" id="WP_092724539.1">
    <property type="nucleotide sequence ID" value="NZ_FNNO01000011.1"/>
</dbReference>
<comment type="cofactor">
    <cofactor evidence="1">
        <name>Mg(2+)</name>
        <dbReference type="ChEBI" id="CHEBI:18420"/>
    </cofactor>
</comment>
<dbReference type="InterPro" id="IPR001173">
    <property type="entry name" value="Glyco_trans_2-like"/>
</dbReference>
<dbReference type="Gene3D" id="3.90.550.10">
    <property type="entry name" value="Spore Coat Polysaccharide Biosynthesis Protein SpsA, Chain A"/>
    <property type="match status" value="1"/>
</dbReference>
<name>A0A8X8IHA5_9BACT</name>
<evidence type="ECO:0000259" key="6">
    <source>
        <dbReference type="Pfam" id="PF00535"/>
    </source>
</evidence>
<keyword evidence="4" id="KW-0808">Transferase</keyword>
<comment type="caution">
    <text evidence="7">The sequence shown here is derived from an EMBL/GenBank/DDBJ whole genome shotgun (WGS) entry which is preliminary data.</text>
</comment>
<evidence type="ECO:0000313" key="7">
    <source>
        <dbReference type="EMBL" id="SDX23353.1"/>
    </source>
</evidence>
<organism evidence="7 8">
    <name type="scientific">Hydrobacter penzbergensis</name>
    <dbReference type="NCBI Taxonomy" id="1235997"/>
    <lineage>
        <taxon>Bacteria</taxon>
        <taxon>Pseudomonadati</taxon>
        <taxon>Bacteroidota</taxon>
        <taxon>Chitinophagia</taxon>
        <taxon>Chitinophagales</taxon>
        <taxon>Chitinophagaceae</taxon>
        <taxon>Hydrobacter</taxon>
    </lineage>
</organism>
<dbReference type="Pfam" id="PF00535">
    <property type="entry name" value="Glycos_transf_2"/>
    <property type="match status" value="1"/>
</dbReference>
<keyword evidence="8" id="KW-1185">Reference proteome</keyword>
<keyword evidence="5" id="KW-0460">Magnesium</keyword>
<protein>
    <submittedName>
        <fullName evidence="7">Phosphoserine phosphatase SerB</fullName>
    </submittedName>
</protein>
<evidence type="ECO:0000256" key="2">
    <source>
        <dbReference type="ARBA" id="ARBA00006739"/>
    </source>
</evidence>
<dbReference type="InterPro" id="IPR023214">
    <property type="entry name" value="HAD_sf"/>
</dbReference>
<feature type="domain" description="Glycosyltransferase 2-like" evidence="6">
    <location>
        <begin position="3"/>
        <end position="118"/>
    </location>
</feature>
<dbReference type="PANTHER" id="PTHR48090:SF10">
    <property type="entry name" value="GLUCOSYL-3-PHOSPHOGLYCERATE SYNTHASE"/>
    <property type="match status" value="1"/>
</dbReference>
<proteinExistence type="inferred from homology"/>
<dbReference type="Proteomes" id="UP000198711">
    <property type="component" value="Unassembled WGS sequence"/>
</dbReference>
<dbReference type="Pfam" id="PF00702">
    <property type="entry name" value="Hydrolase"/>
    <property type="match status" value="1"/>
</dbReference>
<dbReference type="Gene3D" id="3.40.50.1000">
    <property type="entry name" value="HAD superfamily/HAD-like"/>
    <property type="match status" value="1"/>
</dbReference>
<evidence type="ECO:0000313" key="8">
    <source>
        <dbReference type="Proteomes" id="UP000198711"/>
    </source>
</evidence>
<evidence type="ECO:0000256" key="5">
    <source>
        <dbReference type="ARBA" id="ARBA00022842"/>
    </source>
</evidence>
<dbReference type="AlphaFoldDB" id="A0A8X8IHA5"/>
<evidence type="ECO:0000256" key="1">
    <source>
        <dbReference type="ARBA" id="ARBA00001946"/>
    </source>
</evidence>
<comment type="similarity">
    <text evidence="2">Belongs to the glycosyltransferase 2 family.</text>
</comment>
<dbReference type="InterPro" id="IPR029044">
    <property type="entry name" value="Nucleotide-diphossugar_trans"/>
</dbReference>
<dbReference type="EMBL" id="FNNO01000011">
    <property type="protein sequence ID" value="SDX23353.1"/>
    <property type="molecule type" value="Genomic_DNA"/>
</dbReference>
<dbReference type="CDD" id="cd04179">
    <property type="entry name" value="DPM_DPG-synthase_like"/>
    <property type="match status" value="1"/>
</dbReference>
<dbReference type="SUPFAM" id="SSF56784">
    <property type="entry name" value="HAD-like"/>
    <property type="match status" value="1"/>
</dbReference>
<dbReference type="InterPro" id="IPR036412">
    <property type="entry name" value="HAD-like_sf"/>
</dbReference>
<dbReference type="InterPro" id="IPR050256">
    <property type="entry name" value="Glycosyltransferase_2"/>
</dbReference>
<evidence type="ECO:0000256" key="3">
    <source>
        <dbReference type="ARBA" id="ARBA00022676"/>
    </source>
</evidence>
<reference evidence="7 8" key="1">
    <citation type="submission" date="2016-10" db="EMBL/GenBank/DDBJ databases">
        <authorList>
            <person name="Varghese N."/>
            <person name="Submissions S."/>
        </authorList>
    </citation>
    <scope>NUCLEOTIDE SEQUENCE [LARGE SCALE GENOMIC DNA]</scope>
    <source>
        <strain evidence="7 8">DSM 25353</strain>
    </source>
</reference>
<keyword evidence="3" id="KW-0328">Glycosyltransferase</keyword>
<evidence type="ECO:0000256" key="4">
    <source>
        <dbReference type="ARBA" id="ARBA00022679"/>
    </source>
</evidence>
<accession>A0A8X8IHA5</accession>
<dbReference type="PANTHER" id="PTHR48090">
    <property type="entry name" value="UNDECAPRENYL-PHOSPHATE 4-DEOXY-4-FORMAMIDO-L-ARABINOSE TRANSFERASE-RELATED"/>
    <property type="match status" value="1"/>
</dbReference>
<sequence length="460" mass="50807">MVTVVIPALNEANTIRQVIQFCKQERHVDEVIVIDDTSEDDTAEIAKEAGAIVLKSAARGKGISMKEGVDAAKHEIIVFLDGDIDPYPIDTIDALTAPLIADEADFVKGGFSRNAGRVTELVAKPLLAIFFPALSSFAQPLSGMIAGKKQFFKKLEFFNDYGVDIGILLDMYLMKARIQEVNIGYIENKSKSWEGLGKMSKEVAKAIISKAREEDSSATATSQDVATIEEINNAMHEALQENLAEHKRLAVFDVDDTVLTDRFIDVCAREYGFTAKLEDLRQHEKDPLILTKRIGLLLKGISMDALLNTIHGIKMVEDFKETVRGLKEKGYLVGLISHGYTLVTNYIIKNVDADFAVANQLEFFEGKATGEVNMPSSYFASPDSICGHAFCKTNALQYVCEKFNVQFRNCIAVGDSVDDLCMIGHAGMGVAFCAKEKLLEKVAAKVIREKSFRSLFEFVK</sequence>
<dbReference type="SUPFAM" id="SSF53448">
    <property type="entry name" value="Nucleotide-diphospho-sugar transferases"/>
    <property type="match status" value="1"/>
</dbReference>
<dbReference type="GO" id="GO:0016757">
    <property type="term" value="F:glycosyltransferase activity"/>
    <property type="evidence" value="ECO:0007669"/>
    <property type="project" value="UniProtKB-KW"/>
</dbReference>